<keyword evidence="5 9" id="KW-0255">Endonuclease</keyword>
<evidence type="ECO:0000256" key="8">
    <source>
        <dbReference type="ARBA" id="ARBA00023118"/>
    </source>
</evidence>
<dbReference type="NCBIfam" id="TIGR01573">
    <property type="entry name" value="cas2"/>
    <property type="match status" value="1"/>
</dbReference>
<evidence type="ECO:0000256" key="9">
    <source>
        <dbReference type="HAMAP-Rule" id="MF_01471"/>
    </source>
</evidence>
<dbReference type="Proteomes" id="UP001486565">
    <property type="component" value="Chromosome"/>
</dbReference>
<evidence type="ECO:0000256" key="4">
    <source>
        <dbReference type="ARBA" id="ARBA00022723"/>
    </source>
</evidence>
<keyword evidence="3 9" id="KW-0540">Nuclease</keyword>
<keyword evidence="4 9" id="KW-0479">Metal-binding</keyword>
<evidence type="ECO:0000256" key="1">
    <source>
        <dbReference type="ARBA" id="ARBA00001946"/>
    </source>
</evidence>
<dbReference type="Gene3D" id="3.30.70.240">
    <property type="match status" value="1"/>
</dbReference>
<dbReference type="CDD" id="cd09725">
    <property type="entry name" value="Cas2_I_II_III"/>
    <property type="match status" value="1"/>
</dbReference>
<evidence type="ECO:0000256" key="5">
    <source>
        <dbReference type="ARBA" id="ARBA00022759"/>
    </source>
</evidence>
<sequence length="88" mass="10463">MYVLIVYDVEEKRVAKVLKFLRKHLNWIQNSVFEGEVTEAQLMEIKMGLKKITNKEQDSIIIFKARNQKWLNKEIMGKEKNPITNLLD</sequence>
<gene>
    <name evidence="9 10" type="primary">cas2</name>
    <name evidence="10" type="ORF">QBE51_04195</name>
</gene>
<reference evidence="10 11" key="1">
    <citation type="submission" date="2023-03" db="EMBL/GenBank/DDBJ databases">
        <title>Novel Species.</title>
        <authorList>
            <person name="Ma S."/>
        </authorList>
    </citation>
    <scope>NUCLEOTIDE SEQUENCE [LARGE SCALE GENOMIC DNA]</scope>
    <source>
        <strain evidence="10 11">LIND6LT2</strain>
    </source>
</reference>
<keyword evidence="8 9" id="KW-0051">Antiviral defense</keyword>
<evidence type="ECO:0000313" key="11">
    <source>
        <dbReference type="Proteomes" id="UP001486565"/>
    </source>
</evidence>
<dbReference type="EC" id="3.1.-.-" evidence="9"/>
<evidence type="ECO:0000256" key="7">
    <source>
        <dbReference type="ARBA" id="ARBA00022842"/>
    </source>
</evidence>
<dbReference type="InterPro" id="IPR019199">
    <property type="entry name" value="Virulence_VapD/CRISPR_Cas2"/>
</dbReference>
<comment type="function">
    <text evidence="9">CRISPR (clustered regularly interspaced short palindromic repeat), is an adaptive immune system that provides protection against mobile genetic elements (viruses, transposable elements and conjugative plasmids). CRISPR clusters contain sequences complementary to antecedent mobile elements and target invading nucleic acids. CRISPR clusters are transcribed and processed into CRISPR RNA (crRNA). Functions as a ssRNA-specific endoribonuclease. Involved in the integration of spacer DNA into the CRISPR cassette.</text>
</comment>
<proteinExistence type="inferred from homology"/>
<dbReference type="GO" id="GO:0004519">
    <property type="term" value="F:endonuclease activity"/>
    <property type="evidence" value="ECO:0007669"/>
    <property type="project" value="UniProtKB-KW"/>
</dbReference>
<comment type="similarity">
    <text evidence="2 9">Belongs to the CRISPR-associated endoribonuclease Cas2 protein family.</text>
</comment>
<comment type="cofactor">
    <cofactor evidence="1 9">
        <name>Mg(2+)</name>
        <dbReference type="ChEBI" id="CHEBI:18420"/>
    </cofactor>
</comment>
<comment type="subunit">
    <text evidence="9">Homodimer, forms a heterotetramer with a Cas1 homodimer.</text>
</comment>
<keyword evidence="7 9" id="KW-0460">Magnesium</keyword>
<evidence type="ECO:0000256" key="6">
    <source>
        <dbReference type="ARBA" id="ARBA00022801"/>
    </source>
</evidence>
<protein>
    <recommendedName>
        <fullName evidence="9">CRISPR-associated endoribonuclease Cas2</fullName>
        <ecNumber evidence="9">3.1.-.-</ecNumber>
    </recommendedName>
</protein>
<feature type="binding site" evidence="9">
    <location>
        <position position="8"/>
    </location>
    <ligand>
        <name>Mg(2+)</name>
        <dbReference type="ChEBI" id="CHEBI:18420"/>
        <note>catalytic</note>
    </ligand>
</feature>
<evidence type="ECO:0000256" key="2">
    <source>
        <dbReference type="ARBA" id="ARBA00009959"/>
    </source>
</evidence>
<dbReference type="HAMAP" id="MF_01471">
    <property type="entry name" value="Cas2"/>
    <property type="match status" value="1"/>
</dbReference>
<keyword evidence="6 9" id="KW-0378">Hydrolase</keyword>
<keyword evidence="11" id="KW-1185">Reference proteome</keyword>
<dbReference type="EMBL" id="CP121687">
    <property type="protein sequence ID" value="WZL70727.1"/>
    <property type="molecule type" value="Genomic_DNA"/>
</dbReference>
<evidence type="ECO:0000313" key="10">
    <source>
        <dbReference type="EMBL" id="WZL70727.1"/>
    </source>
</evidence>
<dbReference type="RefSeq" id="WP_341877689.1">
    <property type="nucleotide sequence ID" value="NZ_CP121687.1"/>
</dbReference>
<evidence type="ECO:0000256" key="3">
    <source>
        <dbReference type="ARBA" id="ARBA00022722"/>
    </source>
</evidence>
<organism evidence="10 11">
    <name type="scientific">Defluviitalea saccharophila</name>
    <dbReference type="NCBI Taxonomy" id="879970"/>
    <lineage>
        <taxon>Bacteria</taxon>
        <taxon>Bacillati</taxon>
        <taxon>Bacillota</taxon>
        <taxon>Clostridia</taxon>
        <taxon>Lachnospirales</taxon>
        <taxon>Defluviitaleaceae</taxon>
        <taxon>Defluviitalea</taxon>
    </lineage>
</organism>
<accession>A0ABZ2Y9N7</accession>
<dbReference type="PANTHER" id="PTHR34405:SF1">
    <property type="entry name" value="CRISPR-ASSOCIATED ENDORIBONUCLEASE CAS2"/>
    <property type="match status" value="1"/>
</dbReference>
<dbReference type="InterPro" id="IPR021127">
    <property type="entry name" value="CRISPR_associated_Cas2"/>
</dbReference>
<dbReference type="Pfam" id="PF09827">
    <property type="entry name" value="CRISPR_Cas2"/>
    <property type="match status" value="1"/>
</dbReference>
<dbReference type="SUPFAM" id="SSF143430">
    <property type="entry name" value="TTP0101/SSO1404-like"/>
    <property type="match status" value="1"/>
</dbReference>
<name>A0ABZ2Y9N7_9FIRM</name>
<dbReference type="PANTHER" id="PTHR34405">
    <property type="entry name" value="CRISPR-ASSOCIATED ENDORIBONUCLEASE CAS2"/>
    <property type="match status" value="1"/>
</dbReference>